<dbReference type="AlphaFoldDB" id="A0A0D7A3X6"/>
<evidence type="ECO:0000313" key="1">
    <source>
        <dbReference type="EMBL" id="KIY45503.1"/>
    </source>
</evidence>
<dbReference type="EMBL" id="KN882048">
    <property type="protein sequence ID" value="KIY45503.1"/>
    <property type="molecule type" value="Genomic_DNA"/>
</dbReference>
<dbReference type="CDD" id="cd11576">
    <property type="entry name" value="GH99_GH71_like_2"/>
    <property type="match status" value="1"/>
</dbReference>
<proteinExistence type="predicted"/>
<feature type="non-terminal residue" evidence="1">
    <location>
        <position position="1"/>
    </location>
</feature>
<organism evidence="1 2">
    <name type="scientific">Fistulina hepatica ATCC 64428</name>
    <dbReference type="NCBI Taxonomy" id="1128425"/>
    <lineage>
        <taxon>Eukaryota</taxon>
        <taxon>Fungi</taxon>
        <taxon>Dikarya</taxon>
        <taxon>Basidiomycota</taxon>
        <taxon>Agaricomycotina</taxon>
        <taxon>Agaricomycetes</taxon>
        <taxon>Agaricomycetidae</taxon>
        <taxon>Agaricales</taxon>
        <taxon>Fistulinaceae</taxon>
        <taxon>Fistulina</taxon>
    </lineage>
</organism>
<dbReference type="OrthoDB" id="2589715at2759"/>
<dbReference type="Proteomes" id="UP000054144">
    <property type="component" value="Unassembled WGS sequence"/>
</dbReference>
<dbReference type="Gene3D" id="3.20.20.80">
    <property type="entry name" value="Glycosidases"/>
    <property type="match status" value="1"/>
</dbReference>
<reference evidence="1 2" key="1">
    <citation type="journal article" date="2015" name="Fungal Genet. Biol.">
        <title>Evolution of novel wood decay mechanisms in Agaricales revealed by the genome sequences of Fistulina hepatica and Cylindrobasidium torrendii.</title>
        <authorList>
            <person name="Floudas D."/>
            <person name="Held B.W."/>
            <person name="Riley R."/>
            <person name="Nagy L.G."/>
            <person name="Koehler G."/>
            <person name="Ransdell A.S."/>
            <person name="Younus H."/>
            <person name="Chow J."/>
            <person name="Chiniquy J."/>
            <person name="Lipzen A."/>
            <person name="Tritt A."/>
            <person name="Sun H."/>
            <person name="Haridas S."/>
            <person name="LaButti K."/>
            <person name="Ohm R.A."/>
            <person name="Kues U."/>
            <person name="Blanchette R.A."/>
            <person name="Grigoriev I.V."/>
            <person name="Minto R.E."/>
            <person name="Hibbett D.S."/>
        </authorList>
    </citation>
    <scope>NUCLEOTIDE SEQUENCE [LARGE SCALE GENOMIC DNA]</scope>
    <source>
        <strain evidence="1 2">ATCC 64428</strain>
    </source>
</reference>
<sequence>RTVDASTILDKFMVGYQGWFTCAGDGQPHLPEHHGWQHWVTEPPSVGGRPTIDTWPDIASYSNSELYTLPGIGNSAGEPVRLFSSRNPLTVQRHFHWMAEYGVDGAFLQRFLSEVDVAHGKSGTRRIRDEVTNNVRIAAESMGRAFAIMYDVSSVAPNRIQSILEQDYEHLMNDLKVFDSPNYLHQDGRPFLGFGFESGGHTPQLTRSVVQHFRAVASEQLYLIAGTPAYWRMGIVDAEPDPDFLDVWLNEFDAISPWTVGRYIAGDDADYFSDTIIAGDLELLEMLRLTTGRDIHYMPVMFPGLSGYNLSGGKWPFNDISRDGGYFLWQQIYNVRKQGIRMMYGAMWDEYDEGTALMPVAASQNDVPLSNQFPFMALDEDGYELPSDWFMRICAFGAESVHDERMISAEIPAGELLDYWLTYAHYPVEMDVTGHNVTTEYRTSQC</sequence>
<keyword evidence="2" id="KW-1185">Reference proteome</keyword>
<protein>
    <recommendedName>
        <fullName evidence="3">Xylosidase/arabinosidase</fullName>
    </recommendedName>
</protein>
<accession>A0A0D7A3X6</accession>
<evidence type="ECO:0000313" key="2">
    <source>
        <dbReference type="Proteomes" id="UP000054144"/>
    </source>
</evidence>
<name>A0A0D7A3X6_9AGAR</name>
<gene>
    <name evidence="1" type="ORF">FISHEDRAFT_49223</name>
</gene>
<evidence type="ECO:0008006" key="3">
    <source>
        <dbReference type="Google" id="ProtNLM"/>
    </source>
</evidence>